<evidence type="ECO:0000256" key="1">
    <source>
        <dbReference type="ARBA" id="ARBA00004651"/>
    </source>
</evidence>
<dbReference type="PANTHER" id="PTHR43549:SF3">
    <property type="entry name" value="MULTIDRUG RESISTANCE PROTEIN YPNP-RELATED"/>
    <property type="match status" value="1"/>
</dbReference>
<feature type="transmembrane region" description="Helical" evidence="7">
    <location>
        <begin position="146"/>
        <end position="165"/>
    </location>
</feature>
<dbReference type="GO" id="GO:0005886">
    <property type="term" value="C:plasma membrane"/>
    <property type="evidence" value="ECO:0007669"/>
    <property type="project" value="UniProtKB-SubCell"/>
</dbReference>
<keyword evidence="3" id="KW-1003">Cell membrane</keyword>
<keyword evidence="4 7" id="KW-0812">Transmembrane</keyword>
<feature type="transmembrane region" description="Helical" evidence="7">
    <location>
        <begin position="424"/>
        <end position="445"/>
    </location>
</feature>
<reference evidence="8 9" key="1">
    <citation type="submission" date="2019-07" db="EMBL/GenBank/DDBJ databases">
        <title>Genomic Encyclopedia of Type Strains, Phase I: the one thousand microbial genomes (KMG-I) project.</title>
        <authorList>
            <person name="Kyrpides N."/>
        </authorList>
    </citation>
    <scope>NUCLEOTIDE SEQUENCE [LARGE SCALE GENOMIC DNA]</scope>
    <source>
        <strain evidence="8 9">DSM 13558</strain>
    </source>
</reference>
<keyword evidence="5 7" id="KW-1133">Transmembrane helix</keyword>
<dbReference type="PIRSF" id="PIRSF006603">
    <property type="entry name" value="DinF"/>
    <property type="match status" value="1"/>
</dbReference>
<feature type="transmembrane region" description="Helical" evidence="7">
    <location>
        <begin position="371"/>
        <end position="388"/>
    </location>
</feature>
<dbReference type="CDD" id="cd13138">
    <property type="entry name" value="MATE_yoeA_like"/>
    <property type="match status" value="1"/>
</dbReference>
<dbReference type="NCBIfam" id="TIGR00797">
    <property type="entry name" value="matE"/>
    <property type="match status" value="1"/>
</dbReference>
<keyword evidence="2" id="KW-0813">Transport</keyword>
<dbReference type="PANTHER" id="PTHR43549">
    <property type="entry name" value="MULTIDRUG RESISTANCE PROTEIN YPNP-RELATED"/>
    <property type="match status" value="1"/>
</dbReference>
<dbReference type="EMBL" id="VLKH01000001">
    <property type="protein sequence ID" value="TWH83826.1"/>
    <property type="molecule type" value="Genomic_DNA"/>
</dbReference>
<feature type="transmembrane region" description="Helical" evidence="7">
    <location>
        <begin position="60"/>
        <end position="88"/>
    </location>
</feature>
<sequence>MELKNKGENSKEVSMKTMTEGNPVKLILAFAFPMLIGNVFQQLYNMVDSIVVGNYVGKVALAAVGTGFPIIFMMAAMFIGLGIGATILISQYVGAGDMENVRKTSQTIYTAMIVGAIPISIIGIIMCEPILNLINTPADTLPLAKQYMMIIFGGIIGSIGFNINSGILQGFGDSKSSLLFLVIATVMNIVLDLAFVVVFQWGVAGVAIATIIAQAFSWLYGLRYMRKKYEVLNFSILKFYFDKEIFKKILKLGLPTGIQQMLFSMGIMSLQSLVNSYGSDFMAGFNAANKIDTFAFMPIQSFSNAVTTYTGQNIGAGRMDRVHKGLTATLGMSALVCLAALVIIPLGPFILRMFNSDPAVISAGMIYLNNVMPLYILLAVVFVVNAVMRGAGESVIPMVGAITSLWLGRIPAAYFIASNYGKEYMFLSYGVGWLMYILISGPYYFSGKWKTKSQKLIKE</sequence>
<comment type="caution">
    <text evidence="8">The sequence shown here is derived from an EMBL/GenBank/DDBJ whole genome shotgun (WGS) entry which is preliminary data.</text>
</comment>
<dbReference type="Proteomes" id="UP000315343">
    <property type="component" value="Unassembled WGS sequence"/>
</dbReference>
<organism evidence="8 9">
    <name type="scientific">Sedimentibacter saalensis</name>
    <dbReference type="NCBI Taxonomy" id="130788"/>
    <lineage>
        <taxon>Bacteria</taxon>
        <taxon>Bacillati</taxon>
        <taxon>Bacillota</taxon>
        <taxon>Tissierellia</taxon>
        <taxon>Sedimentibacter</taxon>
    </lineage>
</organism>
<evidence type="ECO:0000313" key="9">
    <source>
        <dbReference type="Proteomes" id="UP000315343"/>
    </source>
</evidence>
<dbReference type="RefSeq" id="WP_246145343.1">
    <property type="nucleotide sequence ID" value="NZ_JAYFNS010000034.1"/>
</dbReference>
<feature type="transmembrane region" description="Helical" evidence="7">
    <location>
        <begin position="328"/>
        <end position="351"/>
    </location>
</feature>
<evidence type="ECO:0000256" key="5">
    <source>
        <dbReference type="ARBA" id="ARBA00022989"/>
    </source>
</evidence>
<gene>
    <name evidence="8" type="ORF">LY60_00440</name>
</gene>
<feature type="transmembrane region" description="Helical" evidence="7">
    <location>
        <begin position="395"/>
        <end position="418"/>
    </location>
</feature>
<dbReference type="GO" id="GO:0015297">
    <property type="term" value="F:antiporter activity"/>
    <property type="evidence" value="ECO:0007669"/>
    <property type="project" value="InterPro"/>
</dbReference>
<comment type="subcellular location">
    <subcellularLocation>
        <location evidence="1">Cell membrane</location>
        <topology evidence="1">Multi-pass membrane protein</topology>
    </subcellularLocation>
</comment>
<feature type="transmembrane region" description="Helical" evidence="7">
    <location>
        <begin position="21"/>
        <end position="40"/>
    </location>
</feature>
<keyword evidence="6 7" id="KW-0472">Membrane</keyword>
<evidence type="ECO:0000256" key="2">
    <source>
        <dbReference type="ARBA" id="ARBA00022448"/>
    </source>
</evidence>
<evidence type="ECO:0000256" key="7">
    <source>
        <dbReference type="SAM" id="Phobius"/>
    </source>
</evidence>
<dbReference type="InterPro" id="IPR048279">
    <property type="entry name" value="MdtK-like"/>
</dbReference>
<dbReference type="InterPro" id="IPR052031">
    <property type="entry name" value="Membrane_Transporter-Flippase"/>
</dbReference>
<name>A0A562JKT0_9FIRM</name>
<evidence type="ECO:0000256" key="3">
    <source>
        <dbReference type="ARBA" id="ARBA00022475"/>
    </source>
</evidence>
<dbReference type="GO" id="GO:0042910">
    <property type="term" value="F:xenobiotic transmembrane transporter activity"/>
    <property type="evidence" value="ECO:0007669"/>
    <property type="project" value="InterPro"/>
</dbReference>
<dbReference type="InterPro" id="IPR002528">
    <property type="entry name" value="MATE_fam"/>
</dbReference>
<evidence type="ECO:0000256" key="6">
    <source>
        <dbReference type="ARBA" id="ARBA00023136"/>
    </source>
</evidence>
<feature type="transmembrane region" description="Helical" evidence="7">
    <location>
        <begin position="177"/>
        <end position="197"/>
    </location>
</feature>
<evidence type="ECO:0000313" key="8">
    <source>
        <dbReference type="EMBL" id="TWH83826.1"/>
    </source>
</evidence>
<dbReference type="AlphaFoldDB" id="A0A562JKT0"/>
<proteinExistence type="predicted"/>
<feature type="transmembrane region" description="Helical" evidence="7">
    <location>
        <begin position="108"/>
        <end position="126"/>
    </location>
</feature>
<feature type="transmembrane region" description="Helical" evidence="7">
    <location>
        <begin position="203"/>
        <end position="222"/>
    </location>
</feature>
<keyword evidence="9" id="KW-1185">Reference proteome</keyword>
<accession>A0A562JKT0</accession>
<protein>
    <submittedName>
        <fullName evidence="8">Putative MATE family efflux protein</fullName>
    </submittedName>
</protein>
<evidence type="ECO:0000256" key="4">
    <source>
        <dbReference type="ARBA" id="ARBA00022692"/>
    </source>
</evidence>
<dbReference type="Pfam" id="PF01554">
    <property type="entry name" value="MatE"/>
    <property type="match status" value="2"/>
</dbReference>